<dbReference type="GO" id="GO:0015820">
    <property type="term" value="P:L-leucine transport"/>
    <property type="evidence" value="ECO:0007669"/>
    <property type="project" value="TreeGrafter"/>
</dbReference>
<sequence>MTHQLKSRDIIALGFMTFALFVGAGNIIFPPMVGLQAGPHVWTAAIGFLITAVGLPVLTVVALAKVGGGVDSLSHPIGRVAGILLATVCYLAVGPLFATPRTATVSFEVGIAPLTGDGALPLLIYSLVYFALVILVSLYPGKLLDTVGNFLAPLKIIALVVLSVAAILWPAGDISVATEAYQKAAFSNGFVNGYLTMDTLGAMVFGIVIVNAARSRGVTDSRLLTRYTVFAGLMAGVGLTLLYLALFRLGSDSATLVDQSVNGAAILHAYVQHTFGGAGSFLLAALIFLACMVTAVGLTCACAEFFAQYLPLSYRALVFILGLFSMVVSNLGLSQLIQFSIPVLTAIYPPCIALVVLSFTRGWWHNASRVIAPAMAVSLLFGLIDGVKASAISGILPAWTQKLPMADQGLAWLLPTIVIALAAAVWDRMAGRSVTSTAH</sequence>
<evidence type="ECO:0000313" key="12">
    <source>
        <dbReference type="Proteomes" id="UP000244378"/>
    </source>
</evidence>
<dbReference type="RefSeq" id="WP_075193650.1">
    <property type="nucleotide sequence ID" value="NZ_JADKNN010000021.1"/>
</dbReference>
<name>A0A2T7AQG5_9ENTR</name>
<gene>
    <name evidence="10" type="primary">brnQ</name>
    <name evidence="11" type="ORF">AUN14_15630</name>
    <name evidence="10" type="ORF">FZI19_01435</name>
</gene>
<dbReference type="Pfam" id="PF05525">
    <property type="entry name" value="Branch_AA_trans"/>
    <property type="match status" value="1"/>
</dbReference>
<protein>
    <recommendedName>
        <fullName evidence="9">Branched-chain amino acid transport system carrier protein</fullName>
    </recommendedName>
</protein>
<dbReference type="EMBL" id="MSAE01000032">
    <property type="protein sequence ID" value="PUX11897.1"/>
    <property type="molecule type" value="Genomic_DNA"/>
</dbReference>
<reference evidence="10 13" key="2">
    <citation type="submission" date="2019-08" db="EMBL/GenBank/DDBJ databases">
        <title>Prevalence, distribution, and phylogeny of type two toxin-antitoxin genes possessed by Cronobacter species where C. sakazakii homologs follow sequence type lineages.</title>
        <authorList>
            <person name="Finkelstein S."/>
            <person name="Negrete F."/>
            <person name="Jang H."/>
            <person name="Gopinath G.R."/>
            <person name="Tall B.D."/>
        </authorList>
    </citation>
    <scope>NUCLEOTIDE SEQUENCE [LARGE SCALE GENOMIC DNA]</scope>
    <source>
        <strain evidence="10 13">MOD1_GK1257</strain>
    </source>
</reference>
<keyword evidence="4" id="KW-1003">Cell membrane</keyword>
<feature type="transmembrane region" description="Helical" evidence="9">
    <location>
        <begin position="150"/>
        <end position="171"/>
    </location>
</feature>
<feature type="transmembrane region" description="Helical" evidence="9">
    <location>
        <begin position="76"/>
        <end position="98"/>
    </location>
</feature>
<feature type="transmembrane region" description="Helical" evidence="9">
    <location>
        <begin position="12"/>
        <end position="29"/>
    </location>
</feature>
<dbReference type="EMBL" id="WAGD01000005">
    <property type="protein sequence ID" value="KAB0886377.1"/>
    <property type="molecule type" value="Genomic_DNA"/>
</dbReference>
<dbReference type="OrthoDB" id="9783920at2"/>
<evidence type="ECO:0000313" key="13">
    <source>
        <dbReference type="Proteomes" id="UP000469927"/>
    </source>
</evidence>
<dbReference type="NCBIfam" id="NF011962">
    <property type="entry name" value="PRK15433.1"/>
    <property type="match status" value="1"/>
</dbReference>
<accession>A0A2T7AQG5</accession>
<reference evidence="11 12" key="1">
    <citation type="submission" date="2016-12" db="EMBL/GenBank/DDBJ databases">
        <title>Analysis of the Molecular Diversity Among Cronobacter Species Isolated from Filth Flies Using a Pan Genomic DNA Microarray.</title>
        <authorList>
            <person name="Pava-Ripoll M."/>
            <person name="Tall B."/>
            <person name="Farber J."/>
            <person name="Fanning S."/>
            <person name="Lehner A."/>
            <person name="Stephan R."/>
            <person name="Pagotto F."/>
            <person name="Iverson C."/>
            <person name="Ziobro G."/>
            <person name="Miller A."/>
            <person name="Pearson R."/>
            <person name="Yan Q."/>
            <person name="Kim M."/>
            <person name="Jeong S."/>
            <person name="Park J."/>
            <person name="Jun S."/>
            <person name="Choi H."/>
            <person name="Chung T."/>
            <person name="Yoo Y."/>
            <person name="Park E."/>
            <person name="Hwang S."/>
            <person name="Lee B."/>
            <person name="Sathyamoorthy V."/>
            <person name="Carter L."/>
            <person name="Mammel M."/>
            <person name="Jackson S."/>
            <person name="Kothary M."/>
            <person name="Patel I."/>
            <person name="Grim C."/>
            <person name="Gopinath G."/>
            <person name="Gangiredla J."/>
            <person name="Chase H."/>
        </authorList>
    </citation>
    <scope>NUCLEOTIDE SEQUENCE [LARGE SCALE GENOMIC DNA]</scope>
    <source>
        <strain evidence="11 12">MOD1-Md1s</strain>
    </source>
</reference>
<keyword evidence="7 9" id="KW-1133">Transmembrane helix</keyword>
<dbReference type="Proteomes" id="UP000244378">
    <property type="component" value="Unassembled WGS sequence"/>
</dbReference>
<evidence type="ECO:0000313" key="11">
    <source>
        <dbReference type="EMBL" id="PUX11897.1"/>
    </source>
</evidence>
<proteinExistence type="inferred from homology"/>
<evidence type="ECO:0000256" key="8">
    <source>
        <dbReference type="ARBA" id="ARBA00023136"/>
    </source>
</evidence>
<evidence type="ECO:0000256" key="9">
    <source>
        <dbReference type="RuleBase" id="RU362122"/>
    </source>
</evidence>
<feature type="transmembrane region" description="Helical" evidence="9">
    <location>
        <begin position="41"/>
        <end position="64"/>
    </location>
</feature>
<evidence type="ECO:0000256" key="5">
    <source>
        <dbReference type="ARBA" id="ARBA00022692"/>
    </source>
</evidence>
<evidence type="ECO:0000256" key="2">
    <source>
        <dbReference type="ARBA" id="ARBA00008540"/>
    </source>
</evidence>
<evidence type="ECO:0000256" key="3">
    <source>
        <dbReference type="ARBA" id="ARBA00022448"/>
    </source>
</evidence>
<evidence type="ECO:0000256" key="6">
    <source>
        <dbReference type="ARBA" id="ARBA00022970"/>
    </source>
</evidence>
<feature type="transmembrane region" description="Helical" evidence="9">
    <location>
        <begin position="314"/>
        <end position="333"/>
    </location>
</feature>
<keyword evidence="6 9" id="KW-0029">Amino-acid transport</keyword>
<dbReference type="Proteomes" id="UP000469927">
    <property type="component" value="Unassembled WGS sequence"/>
</dbReference>
<dbReference type="NCBIfam" id="TIGR00796">
    <property type="entry name" value="livcs"/>
    <property type="match status" value="1"/>
</dbReference>
<feature type="transmembrane region" description="Helical" evidence="9">
    <location>
        <begin position="191"/>
        <end position="212"/>
    </location>
</feature>
<feature type="transmembrane region" description="Helical" evidence="9">
    <location>
        <begin position="224"/>
        <end position="246"/>
    </location>
</feature>
<dbReference type="GO" id="GO:0015188">
    <property type="term" value="F:L-isoleucine transmembrane transporter activity"/>
    <property type="evidence" value="ECO:0007669"/>
    <property type="project" value="TreeGrafter"/>
</dbReference>
<keyword evidence="8 9" id="KW-0472">Membrane</keyword>
<evidence type="ECO:0000256" key="7">
    <source>
        <dbReference type="ARBA" id="ARBA00022989"/>
    </source>
</evidence>
<dbReference type="GO" id="GO:0015818">
    <property type="term" value="P:isoleucine transport"/>
    <property type="evidence" value="ECO:0007669"/>
    <property type="project" value="TreeGrafter"/>
</dbReference>
<keyword evidence="3 9" id="KW-0813">Transport</keyword>
<evidence type="ECO:0000256" key="1">
    <source>
        <dbReference type="ARBA" id="ARBA00004651"/>
    </source>
</evidence>
<dbReference type="InterPro" id="IPR004685">
    <property type="entry name" value="Brnchd-chn_aa_trnsp_Livcs"/>
</dbReference>
<keyword evidence="13" id="KW-1185">Reference proteome</keyword>
<evidence type="ECO:0000313" key="10">
    <source>
        <dbReference type="EMBL" id="KAB0886377.1"/>
    </source>
</evidence>
<dbReference type="GO" id="GO:0005886">
    <property type="term" value="C:plasma membrane"/>
    <property type="evidence" value="ECO:0007669"/>
    <property type="project" value="UniProtKB-SubCell"/>
</dbReference>
<organism evidence="11 12">
    <name type="scientific">Cronobacter muytjensii</name>
    <dbReference type="NCBI Taxonomy" id="413501"/>
    <lineage>
        <taxon>Bacteria</taxon>
        <taxon>Pseudomonadati</taxon>
        <taxon>Pseudomonadota</taxon>
        <taxon>Gammaproteobacteria</taxon>
        <taxon>Enterobacterales</taxon>
        <taxon>Enterobacteriaceae</taxon>
        <taxon>Cronobacter</taxon>
    </lineage>
</organism>
<feature type="transmembrane region" description="Helical" evidence="9">
    <location>
        <begin position="281"/>
        <end position="307"/>
    </location>
</feature>
<feature type="transmembrane region" description="Helical" evidence="9">
    <location>
        <begin position="339"/>
        <end position="359"/>
    </location>
</feature>
<comment type="subcellular location">
    <subcellularLocation>
        <location evidence="9">Cell inner membrane</location>
        <topology evidence="9">Multi-pass membrane protein</topology>
    </subcellularLocation>
    <subcellularLocation>
        <location evidence="1">Cell membrane</location>
        <topology evidence="1">Multi-pass membrane protein</topology>
    </subcellularLocation>
</comment>
<feature type="transmembrane region" description="Helical" evidence="9">
    <location>
        <begin position="409"/>
        <end position="426"/>
    </location>
</feature>
<comment type="function">
    <text evidence="9">Component of the transport system for branched-chain amino acids.</text>
</comment>
<dbReference type="GO" id="GO:0015190">
    <property type="term" value="F:L-leucine transmembrane transporter activity"/>
    <property type="evidence" value="ECO:0007669"/>
    <property type="project" value="TreeGrafter"/>
</dbReference>
<comment type="caution">
    <text evidence="11">The sequence shown here is derived from an EMBL/GenBank/DDBJ whole genome shotgun (WGS) entry which is preliminary data.</text>
</comment>
<comment type="similarity">
    <text evidence="2 9">Belongs to the branched chain amino acid transporter family.</text>
</comment>
<dbReference type="PANTHER" id="PTHR30588">
    <property type="entry name" value="BRANCHED-CHAIN AMINO ACID TRANSPORT SYSTEM 2 CARRIER PROTEIN"/>
    <property type="match status" value="1"/>
</dbReference>
<dbReference type="PANTHER" id="PTHR30588:SF0">
    <property type="entry name" value="BRANCHED-CHAIN AMINO ACID PERMEASE BRNQ"/>
    <property type="match status" value="1"/>
</dbReference>
<evidence type="ECO:0000256" key="4">
    <source>
        <dbReference type="ARBA" id="ARBA00022475"/>
    </source>
</evidence>
<dbReference type="GO" id="GO:0005304">
    <property type="term" value="F:L-valine transmembrane transporter activity"/>
    <property type="evidence" value="ECO:0007669"/>
    <property type="project" value="TreeGrafter"/>
</dbReference>
<feature type="transmembrane region" description="Helical" evidence="9">
    <location>
        <begin position="371"/>
        <end position="397"/>
    </location>
</feature>
<dbReference type="AlphaFoldDB" id="A0A2T7AQG5"/>
<keyword evidence="5 9" id="KW-0812">Transmembrane</keyword>
<feature type="transmembrane region" description="Helical" evidence="9">
    <location>
        <begin position="118"/>
        <end position="138"/>
    </location>
</feature>